<evidence type="ECO:0000313" key="4">
    <source>
        <dbReference type="EMBL" id="TCD65178.1"/>
    </source>
</evidence>
<evidence type="ECO:0000259" key="3">
    <source>
        <dbReference type="PROSITE" id="PS50238"/>
    </source>
</evidence>
<dbReference type="PANTHER" id="PTHR15228:SF25">
    <property type="entry name" value="F-BAR DOMAIN-CONTAINING PROTEIN"/>
    <property type="match status" value="1"/>
</dbReference>
<organism evidence="4 5">
    <name type="scientific">Steccherinum ochraceum</name>
    <dbReference type="NCBI Taxonomy" id="92696"/>
    <lineage>
        <taxon>Eukaryota</taxon>
        <taxon>Fungi</taxon>
        <taxon>Dikarya</taxon>
        <taxon>Basidiomycota</taxon>
        <taxon>Agaricomycotina</taxon>
        <taxon>Agaricomycetes</taxon>
        <taxon>Polyporales</taxon>
        <taxon>Steccherinaceae</taxon>
        <taxon>Steccherinum</taxon>
    </lineage>
</organism>
<feature type="compositionally biased region" description="Low complexity" evidence="2">
    <location>
        <begin position="593"/>
        <end position="616"/>
    </location>
</feature>
<evidence type="ECO:0000313" key="5">
    <source>
        <dbReference type="Proteomes" id="UP000292702"/>
    </source>
</evidence>
<evidence type="ECO:0000256" key="2">
    <source>
        <dbReference type="SAM" id="MobiDB-lite"/>
    </source>
</evidence>
<feature type="domain" description="Rho-GAP" evidence="3">
    <location>
        <begin position="226"/>
        <end position="505"/>
    </location>
</feature>
<dbReference type="GO" id="GO:0005096">
    <property type="term" value="F:GTPase activator activity"/>
    <property type="evidence" value="ECO:0007669"/>
    <property type="project" value="UniProtKB-KW"/>
</dbReference>
<feature type="compositionally biased region" description="Polar residues" evidence="2">
    <location>
        <begin position="560"/>
        <end position="586"/>
    </location>
</feature>
<dbReference type="InterPro" id="IPR008936">
    <property type="entry name" value="Rho_GTPase_activation_prot"/>
</dbReference>
<dbReference type="OrthoDB" id="79452at2759"/>
<dbReference type="GO" id="GO:0007165">
    <property type="term" value="P:signal transduction"/>
    <property type="evidence" value="ECO:0007669"/>
    <property type="project" value="InterPro"/>
</dbReference>
<keyword evidence="5" id="KW-1185">Reference proteome</keyword>
<dbReference type="Pfam" id="PF00620">
    <property type="entry name" value="RhoGAP"/>
    <property type="match status" value="1"/>
</dbReference>
<dbReference type="SMART" id="SM00324">
    <property type="entry name" value="RhoGAP"/>
    <property type="match status" value="1"/>
</dbReference>
<feature type="region of interest" description="Disordered" evidence="2">
    <location>
        <begin position="515"/>
        <end position="616"/>
    </location>
</feature>
<name>A0A4R0RMV1_9APHY</name>
<dbReference type="SUPFAM" id="SSF48350">
    <property type="entry name" value="GTPase activation domain, GAP"/>
    <property type="match status" value="1"/>
</dbReference>
<feature type="region of interest" description="Disordered" evidence="2">
    <location>
        <begin position="723"/>
        <end position="745"/>
    </location>
</feature>
<dbReference type="PROSITE" id="PS50238">
    <property type="entry name" value="RHOGAP"/>
    <property type="match status" value="1"/>
</dbReference>
<feature type="compositionally biased region" description="Basic and acidic residues" evidence="2">
    <location>
        <begin position="515"/>
        <end position="532"/>
    </location>
</feature>
<gene>
    <name evidence="4" type="ORF">EIP91_003000</name>
</gene>
<dbReference type="STRING" id="92696.A0A4R0RMV1"/>
<protein>
    <recommendedName>
        <fullName evidence="3">Rho-GAP domain-containing protein</fullName>
    </recommendedName>
</protein>
<accession>A0A4R0RMV1</accession>
<keyword evidence="1" id="KW-0343">GTPase activation</keyword>
<dbReference type="Gene3D" id="1.10.555.10">
    <property type="entry name" value="Rho GTPase activation protein"/>
    <property type="match status" value="1"/>
</dbReference>
<dbReference type="InterPro" id="IPR051025">
    <property type="entry name" value="RhoGAP"/>
</dbReference>
<proteinExistence type="predicted"/>
<dbReference type="InterPro" id="IPR000198">
    <property type="entry name" value="RhoGAP_dom"/>
</dbReference>
<evidence type="ECO:0000256" key="1">
    <source>
        <dbReference type="ARBA" id="ARBA00022468"/>
    </source>
</evidence>
<dbReference type="EMBL" id="RWJN01000194">
    <property type="protein sequence ID" value="TCD65178.1"/>
    <property type="molecule type" value="Genomic_DNA"/>
</dbReference>
<dbReference type="PANTHER" id="PTHR15228">
    <property type="entry name" value="SPERMATHECAL PHYSIOLOGY VARIANT"/>
    <property type="match status" value="1"/>
</dbReference>
<comment type="caution">
    <text evidence="4">The sequence shown here is derived from an EMBL/GenBank/DDBJ whole genome shotgun (WGS) entry which is preliminary data.</text>
</comment>
<feature type="compositionally biased region" description="Low complexity" evidence="2">
    <location>
        <begin position="726"/>
        <end position="738"/>
    </location>
</feature>
<feature type="region of interest" description="Disordered" evidence="2">
    <location>
        <begin position="342"/>
        <end position="362"/>
    </location>
</feature>
<dbReference type="AlphaFoldDB" id="A0A4R0RMV1"/>
<sequence>MDTIWQTILDLNPYEQKDLSPWAIKARALAKEARRTDSPSTEPQVVGHYLNNFRMTSARHLTSNIHDKKPDNVSPSAPMMPYPGSRARHADRKTTFVPDGWHPGMKDPDIHGPITYTVVHFTPTPGRYYRMPASAPLPHPGLHNVASKLCRSLRRDNKRFIDHLDPDDTLYGKLWDLDEQDGLTDCRRRKEAKYLVQQARQDDRRKRRAYQVFGGFLKVACEKAAAEVSAHGYQYQVPRVVKACVEEIYRRGMDTADLFNVEPNATRVDELTRAFDRFNKNTDVFPDLRHENIHDVVALLSSWTDQLPVPFMHRTFFDAFTEWCVEPSLTREKEFHGKIHTRKREGADGEYPESETDTEAEAQIEEDEVCRGMPSFNSRKKRMRRHQRAIERHNRKAFAMHHPEQVISNRPSHTQRRVQMYKELYSQEKPQIKHAQLMLLLISPHSFGTMIYLFTFFASLLDHPANGVSARMLADKFAWPLFAGPNKYAPKDLMEWMLIRWDRIVHAFKSPAAKEWEERRAENKRRAEASYKRRERNFSTVSGVADPPPHYQEERRTSVDSDCSTAPSYHSTWTTSHDGAGPSSQTDSRRSPTHPSRVSSRRSSNASAIDASVSSSSSQLKFVTTLPVTPRYEDFNPGAPICDPSPSPAYEAEIMDTLATTPLNHDEDFQHQAKDGIDVWEEHQLAAIHAIESMLHPTRITTSNHDAEFTNHSEDITSLIDDYTNESSSSESDDSSPSTAVDSDALPLTHKGYFARPVTPPFPEDTRYIEVAPHEDDPVMLKSQFEAALQEREIAQKRLEELSQRVVGIHLC</sequence>
<reference evidence="4 5" key="1">
    <citation type="submission" date="2018-11" db="EMBL/GenBank/DDBJ databases">
        <title>Genome assembly of Steccherinum ochraceum LE-BIN_3174, the white-rot fungus of the Steccherinaceae family (The Residual Polyporoid clade, Polyporales, Basidiomycota).</title>
        <authorList>
            <person name="Fedorova T.V."/>
            <person name="Glazunova O.A."/>
            <person name="Landesman E.O."/>
            <person name="Moiseenko K.V."/>
            <person name="Psurtseva N.V."/>
            <person name="Savinova O.S."/>
            <person name="Shakhova N.V."/>
            <person name="Tyazhelova T.V."/>
            <person name="Vasina D.V."/>
        </authorList>
    </citation>
    <scope>NUCLEOTIDE SEQUENCE [LARGE SCALE GENOMIC DNA]</scope>
    <source>
        <strain evidence="4 5">LE-BIN_3174</strain>
    </source>
</reference>
<feature type="compositionally biased region" description="Acidic residues" evidence="2">
    <location>
        <begin position="348"/>
        <end position="362"/>
    </location>
</feature>
<dbReference type="Proteomes" id="UP000292702">
    <property type="component" value="Unassembled WGS sequence"/>
</dbReference>